<proteinExistence type="predicted"/>
<evidence type="ECO:0000313" key="2">
    <source>
        <dbReference type="EMBL" id="ADG91017.1"/>
    </source>
</evidence>
<keyword evidence="1" id="KW-1133">Transmembrane helix</keyword>
<dbReference type="AlphaFoldDB" id="D5U1L7"/>
<feature type="transmembrane region" description="Helical" evidence="1">
    <location>
        <begin position="7"/>
        <end position="27"/>
    </location>
</feature>
<reference evidence="2 3" key="1">
    <citation type="journal article" date="2010" name="Stand. Genomic Sci.">
        <title>Complete genome sequence of Thermosphaera aggregans type strain (M11TL).</title>
        <authorList>
            <person name="Spring S."/>
            <person name="Rachel R."/>
            <person name="Lapidus A."/>
            <person name="Davenport K."/>
            <person name="Tice H."/>
            <person name="Copeland A."/>
            <person name="Cheng J.F."/>
            <person name="Lucas S."/>
            <person name="Chen F."/>
            <person name="Nolan M."/>
            <person name="Bruce D."/>
            <person name="Goodwin L."/>
            <person name="Pitluck S."/>
            <person name="Ivanova N."/>
            <person name="Mavromatis K."/>
            <person name="Ovchinnikova G."/>
            <person name="Pati A."/>
            <person name="Chen A."/>
            <person name="Palaniappan K."/>
            <person name="Land M."/>
            <person name="Hauser L."/>
            <person name="Chang Y.J."/>
            <person name="Jeffries C.C."/>
            <person name="Brettin T."/>
            <person name="Detter J.C."/>
            <person name="Tapia R."/>
            <person name="Han C."/>
            <person name="Heimerl T."/>
            <person name="Weikl F."/>
            <person name="Brambilla E."/>
            <person name="Goker M."/>
            <person name="Bristow J."/>
            <person name="Eisen J.A."/>
            <person name="Markowitz V."/>
            <person name="Hugenholtz P."/>
            <person name="Kyrpides N.C."/>
            <person name="Klenk H.P."/>
        </authorList>
    </citation>
    <scope>NUCLEOTIDE SEQUENCE [LARGE SCALE GENOMIC DNA]</scope>
    <source>
        <strain evidence="3">DSM 11486 / M11TL</strain>
    </source>
</reference>
<keyword evidence="3" id="KW-1185">Reference proteome</keyword>
<gene>
    <name evidence="2" type="ordered locus">Tagg_0744</name>
</gene>
<accession>D5U1L7</accession>
<dbReference type="Proteomes" id="UP000002376">
    <property type="component" value="Chromosome"/>
</dbReference>
<dbReference type="eggNOG" id="arCOG11497">
    <property type="taxonomic scope" value="Archaea"/>
</dbReference>
<evidence type="ECO:0000313" key="3">
    <source>
        <dbReference type="Proteomes" id="UP000002376"/>
    </source>
</evidence>
<feature type="transmembrane region" description="Helical" evidence="1">
    <location>
        <begin position="61"/>
        <end position="79"/>
    </location>
</feature>
<reference key="3">
    <citation type="submission" date="2010-02" db="EMBL/GenBank/DDBJ databases">
        <title>Complete genome sequence of Thermosphaera aggregans type strain (M11TL).</title>
        <authorList>
            <consortium name="US DOE Joint Genome Institute (JGI-PGF)"/>
            <person name="Spring S."/>
            <person name="Lapidus A."/>
            <person name="Munk C."/>
            <person name="Schroeder M."/>
            <person name="Glavina Del Rio T."/>
            <person name="Tice H."/>
            <person name="Copeland A."/>
            <person name="Cheng J.-F."/>
            <person name="Lucas S."/>
            <person name="Chen F."/>
            <person name="Nolan M."/>
            <person name="Bruce D."/>
            <person name="Goodwin L."/>
            <person name="Pitluck S."/>
            <person name="Ivanova N."/>
            <person name="Mavromatis K."/>
            <person name="Ovchinnikova G."/>
            <person name="Pati A."/>
            <person name="Chen A."/>
            <person name="Palaniappan K."/>
            <person name="Land M."/>
            <person name="Hauser L."/>
            <person name="Chang Y.-J."/>
            <person name="Jeffries C.C."/>
            <person name="Brettin T."/>
            <person name="Detter J.C."/>
            <person name="Tapia R."/>
            <person name="Han C."/>
            <person name="Chain P."/>
            <person name="Heimerl T."/>
            <person name="Weik F."/>
            <person name="Goker M."/>
            <person name="Rachel R."/>
            <person name="Bristow J."/>
            <person name="Eisen J.A."/>
            <person name="Markowitz V."/>
            <person name="Hugenholtz P."/>
            <person name="Kyrpides N.C."/>
            <person name="Klenk H.-P."/>
        </authorList>
    </citation>
    <scope>NUCLEOTIDE SEQUENCE</scope>
    <source>
        <strain>DSM 11486</strain>
    </source>
</reference>
<evidence type="ECO:0000256" key="1">
    <source>
        <dbReference type="SAM" id="Phobius"/>
    </source>
</evidence>
<dbReference type="STRING" id="633148.Tagg_0744"/>
<organism evidence="2 3">
    <name type="scientific">Thermosphaera aggregans (strain DSM 11486 / M11TL)</name>
    <dbReference type="NCBI Taxonomy" id="633148"/>
    <lineage>
        <taxon>Archaea</taxon>
        <taxon>Thermoproteota</taxon>
        <taxon>Thermoprotei</taxon>
        <taxon>Desulfurococcales</taxon>
        <taxon>Desulfurococcaceae</taxon>
        <taxon>Thermosphaera</taxon>
    </lineage>
</organism>
<dbReference type="OrthoDB" id="21423at2157"/>
<name>D5U1L7_THEAM</name>
<dbReference type="KEGG" id="tag:Tagg_0744"/>
<dbReference type="HOGENOM" id="CLU_2519938_0_0_2"/>
<sequence>MIAKSNLFLIIYVSLTTAFNSTLLFLGEDRVDAYVALNILSFYISYALLRPFPRLNLALKLLHATLLGLFTLIVAFRVLEVIGA</sequence>
<reference evidence="3" key="2">
    <citation type="journal article" date="2010" name="Stand. Genomic Sci.">
        <title>Complete genome sequence of Thermosphaera aggregans type strain (M11TLT).</title>
        <authorList>
            <person name="Spring S."/>
            <person name="Rachel R."/>
            <person name="Lapidus A."/>
            <person name="Davenport K."/>
            <person name="Tice H."/>
            <person name="Copeland A."/>
            <person name="Cheng J.-F."/>
            <person name="Lucas S."/>
            <person name="Chen F."/>
            <person name="Nolan M."/>
            <person name="Bruce D."/>
            <person name="Goodwin L."/>
            <person name="Pitluck S."/>
            <person name="Ivanova N."/>
            <person name="Mavromatis K."/>
            <person name="Ovchinnikova G."/>
            <person name="Pati A."/>
            <person name="Chen A."/>
            <person name="Palaniappan K."/>
            <person name="Land M."/>
            <person name="Hauser L."/>
            <person name="Chang Y.-J."/>
            <person name="Jeffries C.C."/>
            <person name="Brettin T."/>
            <person name="Detter J.C."/>
            <person name="Tapia R."/>
            <person name="Han C."/>
            <person name="Heimerl T."/>
            <person name="Weikl F."/>
            <person name="Brambilla E."/>
            <person name="Goker M."/>
            <person name="Bristow J."/>
            <person name="Eisen J.A."/>
            <person name="Markowitz V."/>
            <person name="Hugenholtz P."/>
            <person name="Kyrpides N.C."/>
            <person name="Klenk H.-P."/>
        </authorList>
    </citation>
    <scope>NUCLEOTIDE SEQUENCE [LARGE SCALE GENOMIC DNA]</scope>
    <source>
        <strain evidence="3">DSM 11486 / M11TL</strain>
    </source>
</reference>
<keyword evidence="1" id="KW-0812">Transmembrane</keyword>
<dbReference type="RefSeq" id="WP_013129610.1">
    <property type="nucleotide sequence ID" value="NC_014160.1"/>
</dbReference>
<dbReference type="GeneID" id="9165759"/>
<protein>
    <submittedName>
        <fullName evidence="2">Uncharacterized protein</fullName>
    </submittedName>
</protein>
<feature type="transmembrane region" description="Helical" evidence="1">
    <location>
        <begin position="33"/>
        <end position="49"/>
    </location>
</feature>
<dbReference type="EMBL" id="CP001939">
    <property type="protein sequence ID" value="ADG91017.1"/>
    <property type="molecule type" value="Genomic_DNA"/>
</dbReference>
<keyword evidence="1" id="KW-0472">Membrane</keyword>